<evidence type="ECO:0000313" key="1">
    <source>
        <dbReference type="EMBL" id="MBU9360823.1"/>
    </source>
</evidence>
<protein>
    <submittedName>
        <fullName evidence="1">Uncharacterized protein</fullName>
    </submittedName>
</protein>
<dbReference type="Proteomes" id="UP001196915">
    <property type="component" value="Unassembled WGS sequence"/>
</dbReference>
<comment type="caution">
    <text evidence="1">The sequence shown here is derived from an EMBL/GenBank/DDBJ whole genome shotgun (WGS) entry which is preliminary data.</text>
</comment>
<proteinExistence type="predicted"/>
<dbReference type="EMBL" id="JAHPMX010000047">
    <property type="protein sequence ID" value="MBU9360823.1"/>
    <property type="molecule type" value="Genomic_DNA"/>
</dbReference>
<organism evidence="1 2">
    <name type="scientific">Burkholderia multivorans</name>
    <dbReference type="NCBI Taxonomy" id="87883"/>
    <lineage>
        <taxon>Bacteria</taxon>
        <taxon>Pseudomonadati</taxon>
        <taxon>Pseudomonadota</taxon>
        <taxon>Betaproteobacteria</taxon>
        <taxon>Burkholderiales</taxon>
        <taxon>Burkholderiaceae</taxon>
        <taxon>Burkholderia</taxon>
        <taxon>Burkholderia cepacia complex</taxon>
    </lineage>
</organism>
<gene>
    <name evidence="1" type="ORF">KTE52_31365</name>
</gene>
<dbReference type="AlphaFoldDB" id="A0AAP2HQV6"/>
<reference evidence="1" key="1">
    <citation type="submission" date="2021-06" db="EMBL/GenBank/DDBJ databases">
        <title>A collection of bacterial strains from the Burkholderia cepacia Research Laboratory and Repository.</title>
        <authorList>
            <person name="Lipuma J."/>
            <person name="Spilker T."/>
        </authorList>
    </citation>
    <scope>NUCLEOTIDE SEQUENCE</scope>
    <source>
        <strain evidence="1">AU37435</strain>
    </source>
</reference>
<accession>A0AAP2HQV6</accession>
<sequence>MMSTEEVRLYYMRDNHTFKRLTGPVEEMLAQVMAEFDDGYTGGMLCTESLPGLGHVHANGDADRQRFQNEAREWLFAAKIRSELP</sequence>
<evidence type="ECO:0000313" key="2">
    <source>
        <dbReference type="Proteomes" id="UP001196915"/>
    </source>
</evidence>
<name>A0AAP2HQV6_9BURK</name>